<dbReference type="EC" id="4.2.1.44" evidence="2"/>
<evidence type="ECO:0000259" key="1">
    <source>
        <dbReference type="Pfam" id="PF01261"/>
    </source>
</evidence>
<dbReference type="PANTHER" id="PTHR12110:SF41">
    <property type="entry name" value="INOSOSE DEHYDRATASE"/>
    <property type="match status" value="1"/>
</dbReference>
<dbReference type="Pfam" id="PF01261">
    <property type="entry name" value="AP_endonuc_2"/>
    <property type="match status" value="1"/>
</dbReference>
<dbReference type="SUPFAM" id="SSF51658">
    <property type="entry name" value="Xylose isomerase-like"/>
    <property type="match status" value="1"/>
</dbReference>
<name>A0A240BY32_SERFI</name>
<dbReference type="InterPro" id="IPR013022">
    <property type="entry name" value="Xyl_isomerase-like_TIM-brl"/>
</dbReference>
<dbReference type="PANTHER" id="PTHR12110">
    <property type="entry name" value="HYDROXYPYRUVATE ISOMERASE"/>
    <property type="match status" value="1"/>
</dbReference>
<protein>
    <submittedName>
        <fullName evidence="2">Inosose dehydratase</fullName>
        <ecNumber evidence="2">4.2.1.44</ecNumber>
    </submittedName>
</protein>
<dbReference type="InterPro" id="IPR050312">
    <property type="entry name" value="IolE/XylAMocC-like"/>
</dbReference>
<proteinExistence type="predicted"/>
<dbReference type="RefSeq" id="WP_095097146.1">
    <property type="nucleotide sequence ID" value="NZ_CABITV010000007.1"/>
</dbReference>
<dbReference type="AlphaFoldDB" id="A0A240BY32"/>
<dbReference type="OrthoDB" id="9804047at2"/>
<dbReference type="EMBL" id="LT906479">
    <property type="protein sequence ID" value="SNW00282.1"/>
    <property type="molecule type" value="Genomic_DNA"/>
</dbReference>
<keyword evidence="3" id="KW-1185">Reference proteome</keyword>
<feature type="domain" description="Xylose isomerase-like TIM barrel" evidence="1">
    <location>
        <begin position="29"/>
        <end position="302"/>
    </location>
</feature>
<dbReference type="Gene3D" id="3.20.20.150">
    <property type="entry name" value="Divalent-metal-dependent TIM barrel enzymes"/>
    <property type="match status" value="1"/>
</dbReference>
<dbReference type="InterPro" id="IPR036237">
    <property type="entry name" value="Xyl_isomerase-like_sf"/>
</dbReference>
<dbReference type="Proteomes" id="UP000215134">
    <property type="component" value="Chromosome 1"/>
</dbReference>
<dbReference type="STRING" id="1411141.GCA_001590885_00981"/>
<sequence length="306" mass="33701">MNLPIANAPCSWGVDDPKNPYLPPYAKVLQEAAAAGYRSIELGPWGYLPTETAALSAALRRQGLSLVAGTIFDDLVSEENFASILALTHNICRNLSQAPQARGAAGENTPPYLVIIDFGDPQRARFAGQPALAPRLSAADWQRMIGHIKRISDIARREYGVRAVVHPHAGGCIEFADEIDRLAADIPHRTAGLCLDTGHLYYSGMDPATWLEKHFARLDYLHFKDVDPQVYPEVLKRGVDFFTACAEGVMCPLGTGAIDYPQLRALLARRGYRGWITIEQERDPRNVQGSLRDVTESLGYLRSVGF</sequence>
<dbReference type="GeneID" id="75027269"/>
<evidence type="ECO:0000313" key="3">
    <source>
        <dbReference type="Proteomes" id="UP000215134"/>
    </source>
</evidence>
<evidence type="ECO:0000313" key="2">
    <source>
        <dbReference type="EMBL" id="SNW00282.1"/>
    </source>
</evidence>
<gene>
    <name evidence="2" type="primary">iolE_1</name>
    <name evidence="2" type="ORF">SAMEA4384070_02111</name>
</gene>
<dbReference type="KEGG" id="sfj:SAMEA4384070_2111"/>
<organism evidence="2 3">
    <name type="scientific">Serratia ficaria</name>
    <dbReference type="NCBI Taxonomy" id="61651"/>
    <lineage>
        <taxon>Bacteria</taxon>
        <taxon>Pseudomonadati</taxon>
        <taxon>Pseudomonadota</taxon>
        <taxon>Gammaproteobacteria</taxon>
        <taxon>Enterobacterales</taxon>
        <taxon>Yersiniaceae</taxon>
        <taxon>Serratia</taxon>
    </lineage>
</organism>
<keyword evidence="2" id="KW-0456">Lyase</keyword>
<accession>A0A240BY32</accession>
<dbReference type="GO" id="GO:0050114">
    <property type="term" value="F:myo-inosose-2 dehydratase activity"/>
    <property type="evidence" value="ECO:0007669"/>
    <property type="project" value="UniProtKB-EC"/>
</dbReference>
<reference evidence="2 3" key="1">
    <citation type="submission" date="2017-06" db="EMBL/GenBank/DDBJ databases">
        <authorList>
            <consortium name="Pathogen Informatics"/>
        </authorList>
    </citation>
    <scope>NUCLEOTIDE SEQUENCE [LARGE SCALE GENOMIC DNA]</scope>
    <source>
        <strain evidence="2 3">NCTC12148</strain>
    </source>
</reference>